<proteinExistence type="predicted"/>
<sequence length="87" mass="9822">MKCSKSVASWMVGTSLNKGNRMAVRKRFIAGAVCPACQAKDSMAMWRENNVDIVECVKCGHQMREADKEAREHVRKDEQVIGIFHPD</sequence>
<accession>A0A1G4ZAX2</accession>
<dbReference type="Pfam" id="PF09526">
    <property type="entry name" value="DUF2387"/>
    <property type="match status" value="1"/>
</dbReference>
<name>A0A1G4ZAX2_9ENTR</name>
<dbReference type="AlphaFoldDB" id="A0A1G4ZAX2"/>
<organism evidence="1 2">
    <name type="scientific">Kosakonia sacchari</name>
    <dbReference type="NCBI Taxonomy" id="1158459"/>
    <lineage>
        <taxon>Bacteria</taxon>
        <taxon>Pseudomonadati</taxon>
        <taxon>Pseudomonadota</taxon>
        <taxon>Gammaproteobacteria</taxon>
        <taxon>Enterobacterales</taxon>
        <taxon>Enterobacteriaceae</taxon>
        <taxon>Kosakonia</taxon>
    </lineage>
</organism>
<evidence type="ECO:0000313" key="2">
    <source>
        <dbReference type="Proteomes" id="UP000183569"/>
    </source>
</evidence>
<dbReference type="NCBIfam" id="TIGR02443">
    <property type="entry name" value="YheV family putative zinc ribbon protein"/>
    <property type="match status" value="1"/>
</dbReference>
<dbReference type="Proteomes" id="UP000183569">
    <property type="component" value="Unassembled WGS sequence"/>
</dbReference>
<protein>
    <submittedName>
        <fullName evidence="1">Uncharacterized protein</fullName>
    </submittedName>
</protein>
<comment type="caution">
    <text evidence="1">The sequence shown here is derived from an EMBL/GenBank/DDBJ whole genome shotgun (WGS) entry which is preliminary data.</text>
</comment>
<gene>
    <name evidence="1" type="ORF">SAMN02927897_04414</name>
</gene>
<dbReference type="InterPro" id="IPR012658">
    <property type="entry name" value="YheV"/>
</dbReference>
<dbReference type="EMBL" id="FMUI01000020">
    <property type="protein sequence ID" value="SCX62835.1"/>
    <property type="molecule type" value="Genomic_DNA"/>
</dbReference>
<reference evidence="1 2" key="1">
    <citation type="submission" date="2016-10" db="EMBL/GenBank/DDBJ databases">
        <authorList>
            <person name="Varghese N."/>
            <person name="Submissions S."/>
        </authorList>
    </citation>
    <scope>NUCLEOTIDE SEQUENCE [LARGE SCALE GENOMIC DNA]</scope>
    <source>
        <strain evidence="1 2">CGMCC 1.12102</strain>
    </source>
</reference>
<evidence type="ECO:0000313" key="1">
    <source>
        <dbReference type="EMBL" id="SCX62835.1"/>
    </source>
</evidence>